<protein>
    <recommendedName>
        <fullName evidence="3">Lipoprotein</fullName>
    </recommendedName>
</protein>
<name>A0ABW8MMW1_9BURK</name>
<proteinExistence type="predicted"/>
<dbReference type="EMBL" id="JBIYDN010000012">
    <property type="protein sequence ID" value="MFK4444121.1"/>
    <property type="molecule type" value="Genomic_DNA"/>
</dbReference>
<evidence type="ECO:0000313" key="1">
    <source>
        <dbReference type="EMBL" id="MFK4444121.1"/>
    </source>
</evidence>
<gene>
    <name evidence="1" type="ORF">ABH943_004143</name>
</gene>
<sequence length="106" mass="12080">MYDDRAFEAGWNAGVMADGEPDAFEFSQYKDEYREGFVFGYGYALGFRMASSWFGVSESGRMVCKYSLWGAEALGRKHFKDPALLQVYLDGYNSEMESEAEDDQDD</sequence>
<accession>A0ABW8MMW1</accession>
<dbReference type="RefSeq" id="WP_213762448.1">
    <property type="nucleotide sequence ID" value="NZ_JBIYDN010000012.1"/>
</dbReference>
<keyword evidence="2" id="KW-1185">Reference proteome</keyword>
<evidence type="ECO:0000313" key="2">
    <source>
        <dbReference type="Proteomes" id="UP001620514"/>
    </source>
</evidence>
<evidence type="ECO:0008006" key="3">
    <source>
        <dbReference type="Google" id="ProtNLM"/>
    </source>
</evidence>
<reference evidence="1 2" key="2">
    <citation type="submission" date="2024-11" db="EMBL/GenBank/DDBJ databases">
        <title>Using genomics to understand microbial adaptation to soil warming.</title>
        <authorList>
            <person name="Deangelis K.M. PhD."/>
        </authorList>
    </citation>
    <scope>NUCLEOTIDE SEQUENCE [LARGE SCALE GENOMIC DNA]</scope>
    <source>
        <strain evidence="1 2">GAS97</strain>
    </source>
</reference>
<organism evidence="1 2">
    <name type="scientific">Caballeronia udeis</name>
    <dbReference type="NCBI Taxonomy" id="1232866"/>
    <lineage>
        <taxon>Bacteria</taxon>
        <taxon>Pseudomonadati</taxon>
        <taxon>Pseudomonadota</taxon>
        <taxon>Betaproteobacteria</taxon>
        <taxon>Burkholderiales</taxon>
        <taxon>Burkholderiaceae</taxon>
        <taxon>Caballeronia</taxon>
    </lineage>
</organism>
<comment type="caution">
    <text evidence="1">The sequence shown here is derived from an EMBL/GenBank/DDBJ whole genome shotgun (WGS) entry which is preliminary data.</text>
</comment>
<dbReference type="Proteomes" id="UP001620514">
    <property type="component" value="Unassembled WGS sequence"/>
</dbReference>
<reference evidence="1 2" key="1">
    <citation type="submission" date="2024-10" db="EMBL/GenBank/DDBJ databases">
        <authorList>
            <person name="Deangelis K."/>
            <person name="Huntemann M."/>
            <person name="Clum A."/>
            <person name="Wang J."/>
            <person name="Palaniappan K."/>
            <person name="Ritter S."/>
            <person name="Chen I.-M."/>
            <person name="Stamatis D."/>
            <person name="Reddy T."/>
            <person name="O'Malley R."/>
            <person name="Daum C."/>
            <person name="Ng V."/>
            <person name="Ivanova N."/>
            <person name="Kyrpides N."/>
            <person name="Woyke T."/>
        </authorList>
    </citation>
    <scope>NUCLEOTIDE SEQUENCE [LARGE SCALE GENOMIC DNA]</scope>
    <source>
        <strain evidence="1 2">GAS97</strain>
    </source>
</reference>